<dbReference type="AlphaFoldDB" id="A0A2P2E0C7"/>
<feature type="signal peptide" evidence="1">
    <location>
        <begin position="1"/>
        <end position="17"/>
    </location>
</feature>
<dbReference type="NCBIfam" id="NF047485">
    <property type="entry name" value="LA_2478_plus"/>
    <property type="match status" value="1"/>
</dbReference>
<evidence type="ECO:0000313" key="3">
    <source>
        <dbReference type="Proteomes" id="UP000245133"/>
    </source>
</evidence>
<protein>
    <recommendedName>
        <fullName evidence="4">Lipoprotein</fullName>
    </recommendedName>
</protein>
<evidence type="ECO:0008006" key="4">
    <source>
        <dbReference type="Google" id="ProtNLM"/>
    </source>
</evidence>
<dbReference type="RefSeq" id="WP_108976145.1">
    <property type="nucleotide sequence ID" value="NZ_BFBB01000004.1"/>
</dbReference>
<comment type="caution">
    <text evidence="2">The sequence shown here is derived from an EMBL/GenBank/DDBJ whole genome shotgun (WGS) entry which is preliminary data.</text>
</comment>
<sequence length="136" mass="15454">MKSIVRLLMLVATFAVIQCGKSSQSPEEKLVEILPKFQNVLCSKMMECSKAEMAQIPEQYRSMIPPFMQSQEKCVGFFNQKFEEGKKQRQEEKREITMEEVNAFESCINALDKTNCSAFKDGKPSIPGCEALESLK</sequence>
<accession>A0A2P2E0C7</accession>
<name>A0A2P2E0C7_9LEPT</name>
<organism evidence="2 3">
    <name type="scientific">Leptospira ryugenii</name>
    <dbReference type="NCBI Taxonomy" id="1917863"/>
    <lineage>
        <taxon>Bacteria</taxon>
        <taxon>Pseudomonadati</taxon>
        <taxon>Spirochaetota</taxon>
        <taxon>Spirochaetia</taxon>
        <taxon>Leptospirales</taxon>
        <taxon>Leptospiraceae</taxon>
        <taxon>Leptospira</taxon>
    </lineage>
</organism>
<dbReference type="EMBL" id="BFBB01000004">
    <property type="protein sequence ID" value="GBF50332.1"/>
    <property type="molecule type" value="Genomic_DNA"/>
</dbReference>
<evidence type="ECO:0000256" key="1">
    <source>
        <dbReference type="SAM" id="SignalP"/>
    </source>
</evidence>
<proteinExistence type="predicted"/>
<reference evidence="2 3" key="1">
    <citation type="submission" date="2018-02" db="EMBL/GenBank/DDBJ databases">
        <title>Novel Leptospira species isolated from soil and water in Japan.</title>
        <authorList>
            <person name="Nakao R."/>
            <person name="Masuzawa T."/>
        </authorList>
    </citation>
    <scope>NUCLEOTIDE SEQUENCE [LARGE SCALE GENOMIC DNA]</scope>
    <source>
        <strain evidence="2 3">YH101</strain>
    </source>
</reference>
<evidence type="ECO:0000313" key="2">
    <source>
        <dbReference type="EMBL" id="GBF50332.1"/>
    </source>
</evidence>
<dbReference type="Proteomes" id="UP000245133">
    <property type="component" value="Unassembled WGS sequence"/>
</dbReference>
<keyword evidence="1" id="KW-0732">Signal</keyword>
<feature type="chain" id="PRO_5015182288" description="Lipoprotein" evidence="1">
    <location>
        <begin position="18"/>
        <end position="136"/>
    </location>
</feature>
<gene>
    <name evidence="2" type="ORF">LPTSP4_18570</name>
</gene>
<keyword evidence="3" id="KW-1185">Reference proteome</keyword>
<dbReference type="OrthoDB" id="328563at2"/>